<accession>A0AAV4W599</accession>
<proteinExistence type="predicted"/>
<protein>
    <submittedName>
        <fullName evidence="1">Uncharacterized protein</fullName>
    </submittedName>
</protein>
<dbReference type="Proteomes" id="UP001054945">
    <property type="component" value="Unassembled WGS sequence"/>
</dbReference>
<keyword evidence="2" id="KW-1185">Reference proteome</keyword>
<evidence type="ECO:0000313" key="2">
    <source>
        <dbReference type="Proteomes" id="UP001054945"/>
    </source>
</evidence>
<dbReference type="EMBL" id="BPLR01015690">
    <property type="protein sequence ID" value="GIY77852.1"/>
    <property type="molecule type" value="Genomic_DNA"/>
</dbReference>
<evidence type="ECO:0000313" key="1">
    <source>
        <dbReference type="EMBL" id="GIY77852.1"/>
    </source>
</evidence>
<feature type="non-terminal residue" evidence="1">
    <location>
        <position position="1"/>
    </location>
</feature>
<reference evidence="1 2" key="1">
    <citation type="submission" date="2021-06" db="EMBL/GenBank/DDBJ databases">
        <title>Caerostris extrusa draft genome.</title>
        <authorList>
            <person name="Kono N."/>
            <person name="Arakawa K."/>
        </authorList>
    </citation>
    <scope>NUCLEOTIDE SEQUENCE [LARGE SCALE GENOMIC DNA]</scope>
</reference>
<sequence length="140" mass="16063">RRRVKGWPGEVFRGNCFLESLEYCRNPKMLISNLLRNVRKTPRVCSDARSPSKSAHFFLLPPRYPPPASMIGRTDPRRVTWGTKCFQFFRIQKTEVMLIDDRNIAEIHVKRFFSEVAAAYSASRKKKTLAAENGTSVAGK</sequence>
<gene>
    <name evidence="1" type="ORF">CEXT_366751</name>
</gene>
<dbReference type="AlphaFoldDB" id="A0AAV4W599"/>
<organism evidence="1 2">
    <name type="scientific">Caerostris extrusa</name>
    <name type="common">Bark spider</name>
    <name type="synonym">Caerostris bankana</name>
    <dbReference type="NCBI Taxonomy" id="172846"/>
    <lineage>
        <taxon>Eukaryota</taxon>
        <taxon>Metazoa</taxon>
        <taxon>Ecdysozoa</taxon>
        <taxon>Arthropoda</taxon>
        <taxon>Chelicerata</taxon>
        <taxon>Arachnida</taxon>
        <taxon>Araneae</taxon>
        <taxon>Araneomorphae</taxon>
        <taxon>Entelegynae</taxon>
        <taxon>Araneoidea</taxon>
        <taxon>Araneidae</taxon>
        <taxon>Caerostris</taxon>
    </lineage>
</organism>
<name>A0AAV4W599_CAEEX</name>
<comment type="caution">
    <text evidence="1">The sequence shown here is derived from an EMBL/GenBank/DDBJ whole genome shotgun (WGS) entry which is preliminary data.</text>
</comment>